<dbReference type="AlphaFoldDB" id="A0AAD4MDN6"/>
<accession>A0AAD4MDN6</accession>
<dbReference type="EMBL" id="JAKKPZ010001120">
    <property type="protein sequence ID" value="KAI1690633.1"/>
    <property type="molecule type" value="Genomic_DNA"/>
</dbReference>
<reference evidence="2" key="1">
    <citation type="submission" date="2022-01" db="EMBL/GenBank/DDBJ databases">
        <title>Genome Sequence Resource for Two Populations of Ditylenchus destructor, the Migratory Endoparasitic Phytonematode.</title>
        <authorList>
            <person name="Zhang H."/>
            <person name="Lin R."/>
            <person name="Xie B."/>
        </authorList>
    </citation>
    <scope>NUCLEOTIDE SEQUENCE</scope>
    <source>
        <strain evidence="2">BazhouSP</strain>
    </source>
</reference>
<evidence type="ECO:0000313" key="2">
    <source>
        <dbReference type="EMBL" id="KAI1690633.1"/>
    </source>
</evidence>
<name>A0AAD4MDN6_9BILA</name>
<evidence type="ECO:0000256" key="1">
    <source>
        <dbReference type="SAM" id="MobiDB-lite"/>
    </source>
</evidence>
<dbReference type="Proteomes" id="UP001201812">
    <property type="component" value="Unassembled WGS sequence"/>
</dbReference>
<gene>
    <name evidence="2" type="ORF">DdX_22367</name>
</gene>
<evidence type="ECO:0000313" key="3">
    <source>
        <dbReference type="Proteomes" id="UP001201812"/>
    </source>
</evidence>
<feature type="compositionally biased region" description="Basic and acidic residues" evidence="1">
    <location>
        <begin position="22"/>
        <end position="68"/>
    </location>
</feature>
<sequence length="147" mass="16212">MPHTPLGKKPRAPCTAPRRLRTAPDHVGAQDDERHDGADLDGREPVLDSAERLHAHGVDEDQRRREQADPLPARHRREPELHVLGHRGDLGAHRQHHARPVRLAHQEAGQRADVVLGVGAERARGGMRHRHLGQAAISSSVMSPPMA</sequence>
<feature type="compositionally biased region" description="Basic residues" evidence="1">
    <location>
        <begin position="1"/>
        <end position="11"/>
    </location>
</feature>
<proteinExistence type="predicted"/>
<feature type="region of interest" description="Disordered" evidence="1">
    <location>
        <begin position="1"/>
        <end position="81"/>
    </location>
</feature>
<comment type="caution">
    <text evidence="2">The sequence shown here is derived from an EMBL/GenBank/DDBJ whole genome shotgun (WGS) entry which is preliminary data.</text>
</comment>
<keyword evidence="3" id="KW-1185">Reference proteome</keyword>
<protein>
    <submittedName>
        <fullName evidence="2">Uncharacterized protein</fullName>
    </submittedName>
</protein>
<organism evidence="2 3">
    <name type="scientific">Ditylenchus destructor</name>
    <dbReference type="NCBI Taxonomy" id="166010"/>
    <lineage>
        <taxon>Eukaryota</taxon>
        <taxon>Metazoa</taxon>
        <taxon>Ecdysozoa</taxon>
        <taxon>Nematoda</taxon>
        <taxon>Chromadorea</taxon>
        <taxon>Rhabditida</taxon>
        <taxon>Tylenchina</taxon>
        <taxon>Tylenchomorpha</taxon>
        <taxon>Sphaerularioidea</taxon>
        <taxon>Anguinidae</taxon>
        <taxon>Anguininae</taxon>
        <taxon>Ditylenchus</taxon>
    </lineage>
</organism>